<sequence length="451" mass="50239">MPPNMDHPPNLLSLPNEVLHEICAQTEGSMGPEIYTDPLMFLRLTCKHLYVPATKEFAKRFFTKPCVMVNTYSLQALVDICAHPIMGPYPRGILLDARRLGIDAYREINGNLEDSITNGDIKSMKKHRNELQGLLEVFEEDAILDDGGLAIDLLTKALKCIKAHHGAASLAVDTLCSTIGDGKGLGKLPNDRITTWCRQDDNWDIRPMSALRMLVEAAKRSECPVNEFKFGVAELEQTVKSELSTNLAVVTASDAFAGLKSFDIEIERAHAAKISEDLAKILPLAKSISGFKLAATTWLDDEMFQAGLSSQQIANILDSVNSDSLRLVKFRNLVCKQEELRRFLDRHNSTIKELSFSNLIGANLHLEKLELKALGTIDENASNDENGGDFPVKWACPEVLQGEEQVRLGLMEILEQKRSADDKRLHDEGDGEREESEEIEEVEEVEDEIPV</sequence>
<accession>A0A4S9DP00</accession>
<gene>
    <name evidence="3" type="ORF">D6C90_07019</name>
    <name evidence="2" type="ORF">D6D12_08918</name>
</gene>
<reference evidence="4 5" key="1">
    <citation type="submission" date="2018-10" db="EMBL/GenBank/DDBJ databases">
        <title>Fifty Aureobasidium pullulans genomes reveal a recombining polyextremotolerant generalist.</title>
        <authorList>
            <person name="Gostincar C."/>
            <person name="Turk M."/>
            <person name="Zajc J."/>
            <person name="Gunde-Cimerman N."/>
        </authorList>
    </citation>
    <scope>NUCLEOTIDE SEQUENCE [LARGE SCALE GENOMIC DNA]</scope>
    <source>
        <strain evidence="2 5">EXF-10081</strain>
        <strain evidence="3 4">EXF-3844</strain>
    </source>
</reference>
<evidence type="ECO:0000313" key="4">
    <source>
        <dbReference type="Proteomes" id="UP000310121"/>
    </source>
</evidence>
<protein>
    <submittedName>
        <fullName evidence="3">Uncharacterized protein</fullName>
    </submittedName>
</protein>
<evidence type="ECO:0000313" key="2">
    <source>
        <dbReference type="EMBL" id="THX22755.1"/>
    </source>
</evidence>
<evidence type="ECO:0000256" key="1">
    <source>
        <dbReference type="SAM" id="MobiDB-lite"/>
    </source>
</evidence>
<dbReference type="EMBL" id="QZAT01000172">
    <property type="protein sequence ID" value="THX22755.1"/>
    <property type="molecule type" value="Genomic_DNA"/>
</dbReference>
<comment type="caution">
    <text evidence="3">The sequence shown here is derived from an EMBL/GenBank/DDBJ whole genome shotgun (WGS) entry which is preliminary data.</text>
</comment>
<dbReference type="AlphaFoldDB" id="A0A4S9DP00"/>
<proteinExistence type="predicted"/>
<dbReference type="EMBL" id="QZBN01000795">
    <property type="protein sequence ID" value="THZ36403.1"/>
    <property type="molecule type" value="Genomic_DNA"/>
</dbReference>
<feature type="region of interest" description="Disordered" evidence="1">
    <location>
        <begin position="419"/>
        <end position="451"/>
    </location>
</feature>
<feature type="compositionally biased region" description="Basic and acidic residues" evidence="1">
    <location>
        <begin position="419"/>
        <end position="428"/>
    </location>
</feature>
<dbReference type="Proteomes" id="UP000310374">
    <property type="component" value="Unassembled WGS sequence"/>
</dbReference>
<evidence type="ECO:0000313" key="3">
    <source>
        <dbReference type="EMBL" id="THZ36403.1"/>
    </source>
</evidence>
<evidence type="ECO:0000313" key="5">
    <source>
        <dbReference type="Proteomes" id="UP000310374"/>
    </source>
</evidence>
<name>A0A4S9DP00_AURPU</name>
<dbReference type="Proteomes" id="UP000310121">
    <property type="component" value="Unassembled WGS sequence"/>
</dbReference>
<feature type="compositionally biased region" description="Acidic residues" evidence="1">
    <location>
        <begin position="429"/>
        <end position="451"/>
    </location>
</feature>
<organism evidence="3 4">
    <name type="scientific">Aureobasidium pullulans</name>
    <name type="common">Black yeast</name>
    <name type="synonym">Pullularia pullulans</name>
    <dbReference type="NCBI Taxonomy" id="5580"/>
    <lineage>
        <taxon>Eukaryota</taxon>
        <taxon>Fungi</taxon>
        <taxon>Dikarya</taxon>
        <taxon>Ascomycota</taxon>
        <taxon>Pezizomycotina</taxon>
        <taxon>Dothideomycetes</taxon>
        <taxon>Dothideomycetidae</taxon>
        <taxon>Dothideales</taxon>
        <taxon>Saccotheciaceae</taxon>
        <taxon>Aureobasidium</taxon>
    </lineage>
</organism>